<dbReference type="InterPro" id="IPR018222">
    <property type="entry name" value="Nuclear_transport_factor_2_euk"/>
</dbReference>
<accession>A0AAD6VDY3</accession>
<evidence type="ECO:0000313" key="4">
    <source>
        <dbReference type="Proteomes" id="UP001219525"/>
    </source>
</evidence>
<dbReference type="SUPFAM" id="SSF54427">
    <property type="entry name" value="NTF2-like"/>
    <property type="match status" value="1"/>
</dbReference>
<evidence type="ECO:0000259" key="2">
    <source>
        <dbReference type="PROSITE" id="PS50177"/>
    </source>
</evidence>
<feature type="compositionally biased region" description="Basic and acidic residues" evidence="1">
    <location>
        <begin position="259"/>
        <end position="272"/>
    </location>
</feature>
<reference evidence="3" key="1">
    <citation type="submission" date="2023-03" db="EMBL/GenBank/DDBJ databases">
        <title>Massive genome expansion in bonnet fungi (Mycena s.s.) driven by repeated elements and novel gene families across ecological guilds.</title>
        <authorList>
            <consortium name="Lawrence Berkeley National Laboratory"/>
            <person name="Harder C.B."/>
            <person name="Miyauchi S."/>
            <person name="Viragh M."/>
            <person name="Kuo A."/>
            <person name="Thoen E."/>
            <person name="Andreopoulos B."/>
            <person name="Lu D."/>
            <person name="Skrede I."/>
            <person name="Drula E."/>
            <person name="Henrissat B."/>
            <person name="Morin E."/>
            <person name="Kohler A."/>
            <person name="Barry K."/>
            <person name="LaButti K."/>
            <person name="Morin E."/>
            <person name="Salamov A."/>
            <person name="Lipzen A."/>
            <person name="Mereny Z."/>
            <person name="Hegedus B."/>
            <person name="Baldrian P."/>
            <person name="Stursova M."/>
            <person name="Weitz H."/>
            <person name="Taylor A."/>
            <person name="Grigoriev I.V."/>
            <person name="Nagy L.G."/>
            <person name="Martin F."/>
            <person name="Kauserud H."/>
        </authorList>
    </citation>
    <scope>NUCLEOTIDE SEQUENCE</scope>
    <source>
        <strain evidence="3">9144</strain>
    </source>
</reference>
<proteinExistence type="predicted"/>
<feature type="region of interest" description="Disordered" evidence="1">
    <location>
        <begin position="259"/>
        <end position="311"/>
    </location>
</feature>
<feature type="region of interest" description="Disordered" evidence="1">
    <location>
        <begin position="45"/>
        <end position="119"/>
    </location>
</feature>
<dbReference type="InterPro" id="IPR032710">
    <property type="entry name" value="NTF2-like_dom_sf"/>
</dbReference>
<evidence type="ECO:0000313" key="3">
    <source>
        <dbReference type="EMBL" id="KAJ7207068.1"/>
    </source>
</evidence>
<sequence length="538" mass="59972">MNWNAPSSLTARNLIPSSNNQNQGGVQSFPYDGFMNQVSVPSSTGFGSMAPTRNTLPSIKAAGNRTPSPWNIPSDQTVLPLETRVPNSPPPLKRRRIEPNETLPSRHASSHVEVATTRVSSPVVKTEELPIAVSTSALRNPKPPLTPVRVKLEPCTVSPPPPDPPRRAVRSGSKRYFPVPHDCTRMDPNFAANRRSWAYRECAILRGLGLRVEKFFFRQALPPLIYYLFYLPPRRDDGMVIEWTSADEVWLDTLRPVRERSRRTEPEGREIIDVDAEPSDPTPLPPPSFAITTPSVPTDREEMSTTSSHDSNTIAVSADVSLVDQVEEIGAISAEDSASNLASVAAFSVDGVEEMVVDDEVTQNQCMPSEEEQKHLHQLSLDFIRKYILTFDRDRESLASAYAEDAVISFRDNNFACLTHFTFKRTRSSQSKNTMPKLPALQAFRFAARDGAIDVDYDIVVLEPQPDAPDGVVMMSVHGQLVSPDEQTLAIDQTFVLRRNSTTIDDWPLVAVLHQMVVRDTPWVHWTGTLEELTRNIA</sequence>
<feature type="domain" description="NTF2" evidence="2">
    <location>
        <begin position="379"/>
        <end position="497"/>
    </location>
</feature>
<feature type="compositionally biased region" description="Polar residues" evidence="1">
    <location>
        <begin position="45"/>
        <end position="57"/>
    </location>
</feature>
<dbReference type="EMBL" id="JARJCW010000037">
    <property type="protein sequence ID" value="KAJ7207068.1"/>
    <property type="molecule type" value="Genomic_DNA"/>
</dbReference>
<dbReference type="AlphaFoldDB" id="A0AAD6VDY3"/>
<feature type="region of interest" description="Disordered" evidence="1">
    <location>
        <begin position="1"/>
        <end position="30"/>
    </location>
</feature>
<feature type="compositionally biased region" description="Polar residues" evidence="1">
    <location>
        <begin position="65"/>
        <end position="77"/>
    </location>
</feature>
<dbReference type="Gene3D" id="3.10.450.50">
    <property type="match status" value="1"/>
</dbReference>
<dbReference type="Proteomes" id="UP001219525">
    <property type="component" value="Unassembled WGS sequence"/>
</dbReference>
<feature type="region of interest" description="Disordered" evidence="1">
    <location>
        <begin position="154"/>
        <end position="173"/>
    </location>
</feature>
<gene>
    <name evidence="3" type="ORF">GGX14DRAFT_636006</name>
</gene>
<evidence type="ECO:0000256" key="1">
    <source>
        <dbReference type="SAM" id="MobiDB-lite"/>
    </source>
</evidence>
<comment type="caution">
    <text evidence="3">The sequence shown here is derived from an EMBL/GenBank/DDBJ whole genome shotgun (WGS) entry which is preliminary data.</text>
</comment>
<protein>
    <recommendedName>
        <fullName evidence="2">NTF2 domain-containing protein</fullName>
    </recommendedName>
</protein>
<feature type="compositionally biased region" description="Polar residues" evidence="1">
    <location>
        <begin position="1"/>
        <end position="26"/>
    </location>
</feature>
<keyword evidence="4" id="KW-1185">Reference proteome</keyword>
<dbReference type="PROSITE" id="PS50177">
    <property type="entry name" value="NTF2_DOMAIN"/>
    <property type="match status" value="1"/>
</dbReference>
<name>A0AAD6VDY3_9AGAR</name>
<organism evidence="3 4">
    <name type="scientific">Mycena pura</name>
    <dbReference type="NCBI Taxonomy" id="153505"/>
    <lineage>
        <taxon>Eukaryota</taxon>
        <taxon>Fungi</taxon>
        <taxon>Dikarya</taxon>
        <taxon>Basidiomycota</taxon>
        <taxon>Agaricomycotina</taxon>
        <taxon>Agaricomycetes</taxon>
        <taxon>Agaricomycetidae</taxon>
        <taxon>Agaricales</taxon>
        <taxon>Marasmiineae</taxon>
        <taxon>Mycenaceae</taxon>
        <taxon>Mycena</taxon>
    </lineage>
</organism>